<accession>A0A4Z2GAI2</accession>
<evidence type="ECO:0000313" key="1">
    <source>
        <dbReference type="EMBL" id="TNN49804.1"/>
    </source>
</evidence>
<sequence>MLQEASLAAKRDARYPNAPVTTATRFSDFLTAAERNYLAATPLINPYGHSYYLYQLHHHLYYYYYYHHYHNLHHYYYHLYHHHLYDHHCRFSSCHCDPPPPQAPPIGVAATLFDTTTSVGTPWGNSACADISIATPGLPYFRMESNRQRLCTIAIYYCNKLLLTSKYPSLLIKLLLINF</sequence>
<organism evidence="1 2">
    <name type="scientific">Liparis tanakae</name>
    <name type="common">Tanaka's snailfish</name>
    <dbReference type="NCBI Taxonomy" id="230148"/>
    <lineage>
        <taxon>Eukaryota</taxon>
        <taxon>Metazoa</taxon>
        <taxon>Chordata</taxon>
        <taxon>Craniata</taxon>
        <taxon>Vertebrata</taxon>
        <taxon>Euteleostomi</taxon>
        <taxon>Actinopterygii</taxon>
        <taxon>Neopterygii</taxon>
        <taxon>Teleostei</taxon>
        <taxon>Neoteleostei</taxon>
        <taxon>Acanthomorphata</taxon>
        <taxon>Eupercaria</taxon>
        <taxon>Perciformes</taxon>
        <taxon>Cottioidei</taxon>
        <taxon>Cottales</taxon>
        <taxon>Liparidae</taxon>
        <taxon>Liparis</taxon>
    </lineage>
</organism>
<gene>
    <name evidence="1" type="ORF">EYF80_039958</name>
</gene>
<keyword evidence="2" id="KW-1185">Reference proteome</keyword>
<dbReference type="AlphaFoldDB" id="A0A4Z2GAI2"/>
<dbReference type="EMBL" id="SRLO01000640">
    <property type="protein sequence ID" value="TNN49804.1"/>
    <property type="molecule type" value="Genomic_DNA"/>
</dbReference>
<dbReference type="Proteomes" id="UP000314294">
    <property type="component" value="Unassembled WGS sequence"/>
</dbReference>
<name>A0A4Z2GAI2_9TELE</name>
<proteinExistence type="predicted"/>
<reference evidence="1 2" key="1">
    <citation type="submission" date="2019-03" db="EMBL/GenBank/DDBJ databases">
        <title>First draft genome of Liparis tanakae, snailfish: a comprehensive survey of snailfish specific genes.</title>
        <authorList>
            <person name="Kim W."/>
            <person name="Song I."/>
            <person name="Jeong J.-H."/>
            <person name="Kim D."/>
            <person name="Kim S."/>
            <person name="Ryu S."/>
            <person name="Song J.Y."/>
            <person name="Lee S.K."/>
        </authorList>
    </citation>
    <scope>NUCLEOTIDE SEQUENCE [LARGE SCALE GENOMIC DNA]</scope>
    <source>
        <tissue evidence="1">Muscle</tissue>
    </source>
</reference>
<evidence type="ECO:0000313" key="2">
    <source>
        <dbReference type="Proteomes" id="UP000314294"/>
    </source>
</evidence>
<comment type="caution">
    <text evidence="1">The sequence shown here is derived from an EMBL/GenBank/DDBJ whole genome shotgun (WGS) entry which is preliminary data.</text>
</comment>
<protein>
    <submittedName>
        <fullName evidence="1">Uncharacterized protein</fullName>
    </submittedName>
</protein>